<dbReference type="EMBL" id="GBXM01098002">
    <property type="protein sequence ID" value="JAH10575.1"/>
    <property type="molecule type" value="Transcribed_RNA"/>
</dbReference>
<proteinExistence type="predicted"/>
<accession>A0A0E9Q2K1</accession>
<sequence length="25" mass="2578">MLAAISLDITGQLADITQLSACNQS</sequence>
<reference evidence="1" key="2">
    <citation type="journal article" date="2015" name="Fish Shellfish Immunol.">
        <title>Early steps in the European eel (Anguilla anguilla)-Vibrio vulnificus interaction in the gills: Role of the RtxA13 toxin.</title>
        <authorList>
            <person name="Callol A."/>
            <person name="Pajuelo D."/>
            <person name="Ebbesson L."/>
            <person name="Teles M."/>
            <person name="MacKenzie S."/>
            <person name="Amaro C."/>
        </authorList>
    </citation>
    <scope>NUCLEOTIDE SEQUENCE</scope>
</reference>
<reference evidence="1" key="1">
    <citation type="submission" date="2014-11" db="EMBL/GenBank/DDBJ databases">
        <authorList>
            <person name="Amaro Gonzalez C."/>
        </authorList>
    </citation>
    <scope>NUCLEOTIDE SEQUENCE</scope>
</reference>
<name>A0A0E9Q2K1_ANGAN</name>
<organism evidence="1">
    <name type="scientific">Anguilla anguilla</name>
    <name type="common">European freshwater eel</name>
    <name type="synonym">Muraena anguilla</name>
    <dbReference type="NCBI Taxonomy" id="7936"/>
    <lineage>
        <taxon>Eukaryota</taxon>
        <taxon>Metazoa</taxon>
        <taxon>Chordata</taxon>
        <taxon>Craniata</taxon>
        <taxon>Vertebrata</taxon>
        <taxon>Euteleostomi</taxon>
        <taxon>Actinopterygii</taxon>
        <taxon>Neopterygii</taxon>
        <taxon>Teleostei</taxon>
        <taxon>Anguilliformes</taxon>
        <taxon>Anguillidae</taxon>
        <taxon>Anguilla</taxon>
    </lineage>
</organism>
<dbReference type="AlphaFoldDB" id="A0A0E9Q2K1"/>
<protein>
    <submittedName>
        <fullName evidence="1">Uncharacterized protein</fullName>
    </submittedName>
</protein>
<evidence type="ECO:0000313" key="1">
    <source>
        <dbReference type="EMBL" id="JAH10575.1"/>
    </source>
</evidence>